<evidence type="ECO:0000256" key="4">
    <source>
        <dbReference type="ARBA" id="ARBA00022763"/>
    </source>
</evidence>
<comment type="subcellular location">
    <subcellularLocation>
        <location evidence="1">Nucleus</location>
    </subcellularLocation>
</comment>
<evidence type="ECO:0000256" key="7">
    <source>
        <dbReference type="ARBA" id="ARBA00023163"/>
    </source>
</evidence>
<gene>
    <name evidence="13" type="ORF">C8R41DRAFT_899256</name>
</gene>
<keyword evidence="11" id="KW-0812">Transmembrane</keyword>
<evidence type="ECO:0000256" key="11">
    <source>
        <dbReference type="SAM" id="Phobius"/>
    </source>
</evidence>
<feature type="region of interest" description="Disordered" evidence="10">
    <location>
        <begin position="631"/>
        <end position="657"/>
    </location>
</feature>
<evidence type="ECO:0000256" key="10">
    <source>
        <dbReference type="SAM" id="MobiDB-lite"/>
    </source>
</evidence>
<dbReference type="InterPro" id="IPR045339">
    <property type="entry name" value="DUF6534"/>
</dbReference>
<evidence type="ECO:0000313" key="14">
    <source>
        <dbReference type="Proteomes" id="UP001150217"/>
    </source>
</evidence>
<keyword evidence="11" id="KW-1133">Transmembrane helix</keyword>
<organism evidence="13 14">
    <name type="scientific">Lentinula lateritia</name>
    <dbReference type="NCBI Taxonomy" id="40482"/>
    <lineage>
        <taxon>Eukaryota</taxon>
        <taxon>Fungi</taxon>
        <taxon>Dikarya</taxon>
        <taxon>Basidiomycota</taxon>
        <taxon>Agaricomycotina</taxon>
        <taxon>Agaricomycetes</taxon>
        <taxon>Agaricomycetidae</taxon>
        <taxon>Agaricales</taxon>
        <taxon>Marasmiineae</taxon>
        <taxon>Omphalotaceae</taxon>
        <taxon>Lentinula</taxon>
    </lineage>
</organism>
<keyword evidence="11" id="KW-0472">Membrane</keyword>
<keyword evidence="3" id="KW-0808">Transferase</keyword>
<keyword evidence="6" id="KW-0805">Transcription regulation</keyword>
<comment type="caution">
    <text evidence="13">The sequence shown here is derived from an EMBL/GenBank/DDBJ whole genome shotgun (WGS) entry which is preliminary data.</text>
</comment>
<dbReference type="InterPro" id="IPR013178">
    <property type="entry name" value="Histone_AcTrfase_Rtt109/CBP"/>
</dbReference>
<dbReference type="EC" id="2.3.1.48" evidence="2"/>
<dbReference type="InterPro" id="IPR051236">
    <property type="entry name" value="HAT_RTT109-like"/>
</dbReference>
<evidence type="ECO:0000256" key="9">
    <source>
        <dbReference type="ARBA" id="ARBA00048940"/>
    </source>
</evidence>
<accession>A0ABQ8VYR1</accession>
<comment type="catalytic activity">
    <reaction evidence="9">
        <text>L-lysyl-[histone] + acetyl-CoA = N(6)-acetyl-L-lysyl-[histone] + CoA + H(+)</text>
        <dbReference type="Rhea" id="RHEA:21992"/>
        <dbReference type="Rhea" id="RHEA-COMP:9845"/>
        <dbReference type="Rhea" id="RHEA-COMP:11338"/>
        <dbReference type="ChEBI" id="CHEBI:15378"/>
        <dbReference type="ChEBI" id="CHEBI:29969"/>
        <dbReference type="ChEBI" id="CHEBI:57287"/>
        <dbReference type="ChEBI" id="CHEBI:57288"/>
        <dbReference type="ChEBI" id="CHEBI:61930"/>
        <dbReference type="EC" id="2.3.1.48"/>
    </reaction>
    <physiologicalReaction direction="left-to-right" evidence="9">
        <dbReference type="Rhea" id="RHEA:21993"/>
    </physiologicalReaction>
</comment>
<feature type="region of interest" description="Disordered" evidence="10">
    <location>
        <begin position="542"/>
        <end position="596"/>
    </location>
</feature>
<feature type="transmembrane region" description="Helical" evidence="11">
    <location>
        <begin position="126"/>
        <end position="153"/>
    </location>
</feature>
<evidence type="ECO:0000256" key="3">
    <source>
        <dbReference type="ARBA" id="ARBA00022679"/>
    </source>
</evidence>
<dbReference type="Pfam" id="PF08214">
    <property type="entry name" value="HAT_KAT11"/>
    <property type="match status" value="1"/>
</dbReference>
<dbReference type="InterPro" id="IPR016849">
    <property type="entry name" value="Rtt109"/>
</dbReference>
<evidence type="ECO:0000256" key="2">
    <source>
        <dbReference type="ARBA" id="ARBA00013184"/>
    </source>
</evidence>
<feature type="transmembrane region" description="Helical" evidence="11">
    <location>
        <begin position="93"/>
        <end position="114"/>
    </location>
</feature>
<name>A0ABQ8VYR1_9AGAR</name>
<proteinExistence type="predicted"/>
<protein>
    <recommendedName>
        <fullName evidence="2">histone acetyltransferase</fullName>
        <ecNumber evidence="2">2.3.1.48</ecNumber>
    </recommendedName>
</protein>
<keyword evidence="8" id="KW-0539">Nucleus</keyword>
<evidence type="ECO:0000313" key="13">
    <source>
        <dbReference type="EMBL" id="KAJ4501466.1"/>
    </source>
</evidence>
<dbReference type="SMART" id="SM01250">
    <property type="entry name" value="KAT11"/>
    <property type="match status" value="1"/>
</dbReference>
<feature type="transmembrane region" description="Helical" evidence="11">
    <location>
        <begin position="51"/>
        <end position="73"/>
    </location>
</feature>
<evidence type="ECO:0000256" key="8">
    <source>
        <dbReference type="ARBA" id="ARBA00023242"/>
    </source>
</evidence>
<feature type="region of interest" description="Disordered" evidence="10">
    <location>
        <begin position="704"/>
        <end position="752"/>
    </location>
</feature>
<keyword evidence="7" id="KW-0804">Transcription</keyword>
<evidence type="ECO:0000256" key="6">
    <source>
        <dbReference type="ARBA" id="ARBA00023015"/>
    </source>
</evidence>
<dbReference type="Pfam" id="PF20152">
    <property type="entry name" value="DUF6534"/>
    <property type="match status" value="1"/>
</dbReference>
<evidence type="ECO:0000256" key="5">
    <source>
        <dbReference type="ARBA" id="ARBA00022990"/>
    </source>
</evidence>
<dbReference type="EMBL" id="JANVFT010000002">
    <property type="protein sequence ID" value="KAJ4501466.1"/>
    <property type="molecule type" value="Genomic_DNA"/>
</dbReference>
<evidence type="ECO:0000259" key="12">
    <source>
        <dbReference type="Pfam" id="PF20152"/>
    </source>
</evidence>
<sequence>MYWYLITNYNNPPALSRLTWSMELQTDCNGVIALLVECFFARRVWLMSSNVYLVTVIVMLAVVHFVLGIVFTIDSFQLVSTTEFGNLIWVTSAGIGSAAAADVIIAGALCFYLSKSRTGFKKTDSLISTLIVYSLTTGLITSFIGIVIVVTFATMPNDYIWLAFFWIDGKCYVNSCLAALNSRESLRVKASPQDGSFLQLSRVTANGTHISSTESRPDGTRLAITVHTDTVFKTDYTDTSPSSEFSVLERKSGSILWFYDESRHLIYGSWILPFYYLHLAWQAYISVDVDQPTRRTLEEFDDTARHSRISSARTRFLPQKTFVSVPFLQAEMQILYSPRILVTAIEACVYNVPSTSCAILYISKVDSTGQCTSPSPTATLVRALLLYYGDQATRPVAADHLWIQLFARAQSQYLFPNSADFSGKHPLRDVQLCGWWKRVFTDAALELESCSKGSMAPLIRLFYVLPGYSEIEAEHSLKPVNVARPVTHNYQWTYGHPYSQTEIPLPCPRNDINTDVPRNLGQFIPSFDDDPKSRFMDEIAYTTGPEGIKSPPRKRARASSSTTSHEEGHKLHAAVSNDGDDDGERRDNHIEKDDRPLGELGKVSVDEFWERMSFRQECVAGAVTGFFALGATSSRNDPDERSAVSPLKPQPGQVSSKMNKRVITSLMTGVEFSTRERAIRATELIEGTIRGLCEGISVVPAPVIHAPRPRPPTSSSGRGLTNAGHDISLLVPPRTPPRMASGRRIVPDVSPNPFPEPETSLETYQSFIYGSVNISNPILQNKDALNENKATSTPPVTILTVRRKKKRQG</sequence>
<keyword evidence="4" id="KW-0227">DNA damage</keyword>
<evidence type="ECO:0000256" key="1">
    <source>
        <dbReference type="ARBA" id="ARBA00004123"/>
    </source>
</evidence>
<reference evidence="13" key="1">
    <citation type="submission" date="2022-08" db="EMBL/GenBank/DDBJ databases">
        <title>A Global Phylogenomic Analysis of the Shiitake Genus Lentinula.</title>
        <authorList>
            <consortium name="DOE Joint Genome Institute"/>
            <person name="Sierra-Patev S."/>
            <person name="Min B."/>
            <person name="Naranjo-Ortiz M."/>
            <person name="Looney B."/>
            <person name="Konkel Z."/>
            <person name="Slot J.C."/>
            <person name="Sakamoto Y."/>
            <person name="Steenwyk J.L."/>
            <person name="Rokas A."/>
            <person name="Carro J."/>
            <person name="Camarero S."/>
            <person name="Ferreira P."/>
            <person name="Molpeceres G."/>
            <person name="Ruiz-Duenas F.J."/>
            <person name="Serrano A."/>
            <person name="Henrissat B."/>
            <person name="Drula E."/>
            <person name="Hughes K.W."/>
            <person name="Mata J.L."/>
            <person name="Ishikawa N.K."/>
            <person name="Vargas-Isla R."/>
            <person name="Ushijima S."/>
            <person name="Smith C.A."/>
            <person name="Ahrendt S."/>
            <person name="Andreopoulos W."/>
            <person name="He G."/>
            <person name="Labutti K."/>
            <person name="Lipzen A."/>
            <person name="Ng V."/>
            <person name="Riley R."/>
            <person name="Sandor L."/>
            <person name="Barry K."/>
            <person name="Martinez A.T."/>
            <person name="Xiao Y."/>
            <person name="Gibbons J.G."/>
            <person name="Terashima K."/>
            <person name="Grigoriev I.V."/>
            <person name="Hibbett D.S."/>
        </authorList>
    </citation>
    <scope>NUCLEOTIDE SEQUENCE</scope>
    <source>
        <strain evidence="13">RHP3577 ss4</strain>
    </source>
</reference>
<keyword evidence="5" id="KW-0007">Acetylation</keyword>
<dbReference type="Proteomes" id="UP001150217">
    <property type="component" value="Unassembled WGS sequence"/>
</dbReference>
<feature type="compositionally biased region" description="Basic and acidic residues" evidence="10">
    <location>
        <begin position="583"/>
        <end position="596"/>
    </location>
</feature>
<dbReference type="PANTHER" id="PTHR31571:SF2">
    <property type="entry name" value="HISTONE ACETYLTRANSFERASE RTT109"/>
    <property type="match status" value="1"/>
</dbReference>
<dbReference type="PROSITE" id="PS51728">
    <property type="entry name" value="RTT109_HAT"/>
    <property type="match status" value="1"/>
</dbReference>
<dbReference type="PANTHER" id="PTHR31571">
    <property type="entry name" value="ALTERED INHERITANCE OF MITOCHONDRIA PROTEIN 6"/>
    <property type="match status" value="1"/>
</dbReference>
<keyword evidence="14" id="KW-1185">Reference proteome</keyword>
<feature type="domain" description="DUF6534" evidence="12">
    <location>
        <begin position="98"/>
        <end position="185"/>
    </location>
</feature>